<feature type="region of interest" description="Disordered" evidence="1">
    <location>
        <begin position="27"/>
        <end position="52"/>
    </location>
</feature>
<protein>
    <recommendedName>
        <fullName evidence="5">Transferrin-binding protein B C-lobe/N-lobe beta barrel domain-containing protein</fullName>
    </recommendedName>
</protein>
<evidence type="ECO:0000256" key="2">
    <source>
        <dbReference type="SAM" id="SignalP"/>
    </source>
</evidence>
<keyword evidence="4" id="KW-1185">Reference proteome</keyword>
<dbReference type="AlphaFoldDB" id="A0A238JR21"/>
<dbReference type="EMBL" id="FXYE01000001">
    <property type="protein sequence ID" value="SMX32913.1"/>
    <property type="molecule type" value="Genomic_DNA"/>
</dbReference>
<dbReference type="OrthoDB" id="7739218at2"/>
<feature type="chain" id="PRO_5013144853" description="Transferrin-binding protein B C-lobe/N-lobe beta barrel domain-containing protein" evidence="2">
    <location>
        <begin position="16"/>
        <end position="303"/>
    </location>
</feature>
<evidence type="ECO:0008006" key="5">
    <source>
        <dbReference type="Google" id="ProtNLM"/>
    </source>
</evidence>
<accession>A0A238JR21</accession>
<evidence type="ECO:0000313" key="4">
    <source>
        <dbReference type="Proteomes" id="UP000202922"/>
    </source>
</evidence>
<dbReference type="Gene3D" id="2.40.160.90">
    <property type="match status" value="1"/>
</dbReference>
<keyword evidence="2" id="KW-0732">Signal</keyword>
<dbReference type="Proteomes" id="UP000202922">
    <property type="component" value="Unassembled WGS sequence"/>
</dbReference>
<feature type="compositionally biased region" description="Gly residues" evidence="1">
    <location>
        <begin position="28"/>
        <end position="44"/>
    </location>
</feature>
<reference evidence="4" key="1">
    <citation type="submission" date="2017-05" db="EMBL/GenBank/DDBJ databases">
        <authorList>
            <person name="Rodrigo-Torres L."/>
            <person name="Arahal R. D."/>
            <person name="Lucena T."/>
        </authorList>
    </citation>
    <scope>NUCLEOTIDE SEQUENCE [LARGE SCALE GENOMIC DNA]</scope>
    <source>
        <strain evidence="4">CECT 8621</strain>
    </source>
</reference>
<evidence type="ECO:0000256" key="1">
    <source>
        <dbReference type="SAM" id="MobiDB-lite"/>
    </source>
</evidence>
<proteinExistence type="predicted"/>
<gene>
    <name evidence="3" type="ORF">COL8621_00918</name>
</gene>
<feature type="signal peptide" evidence="2">
    <location>
        <begin position="1"/>
        <end position="15"/>
    </location>
</feature>
<name>A0A238JR21_9RHOB</name>
<evidence type="ECO:0000313" key="3">
    <source>
        <dbReference type="EMBL" id="SMX32913.1"/>
    </source>
</evidence>
<dbReference type="PROSITE" id="PS51257">
    <property type="entry name" value="PROKAR_LIPOPROTEIN"/>
    <property type="match status" value="1"/>
</dbReference>
<organism evidence="3 4">
    <name type="scientific">Actibacterium lipolyticum</name>
    <dbReference type="NCBI Taxonomy" id="1524263"/>
    <lineage>
        <taxon>Bacteria</taxon>
        <taxon>Pseudomonadati</taxon>
        <taxon>Pseudomonadota</taxon>
        <taxon>Alphaproteobacteria</taxon>
        <taxon>Rhodobacterales</taxon>
        <taxon>Roseobacteraceae</taxon>
        <taxon>Actibacterium</taxon>
    </lineage>
</organism>
<dbReference type="RefSeq" id="WP_141137830.1">
    <property type="nucleotide sequence ID" value="NZ_FXYE01000001.1"/>
</dbReference>
<sequence>MLRILSILMACTALTACSGGDGTNPINGDGGSSGGGSTGGTGGIGDDDASPNASIERYEDDGQARDILYNADDDTFIVDNLAFDGSGVYERDNVVPTVNSFRVYENNNTTERRAYKALYLESTSGLSRVAIVRTGSYQGFGFGGFVYARDGGVDLPSTGSATFTGAYAGMRVFNGAGGLQYTQADAELIVDFEDFDATRAVEGFLTNREVLNQSGAVIDTLPTLIFSTGSITDAGEISGVASSDRFDVDSGEIVDFETGNYYAIIGGAEADEIVGVVVVTADDPDRDNVTIQETGAFIVYETP</sequence>